<dbReference type="GO" id="GO:0005524">
    <property type="term" value="F:ATP binding"/>
    <property type="evidence" value="ECO:0007669"/>
    <property type="project" value="UniProtKB-KW"/>
</dbReference>
<evidence type="ECO:0000256" key="2">
    <source>
        <dbReference type="ARBA" id="ARBA00022741"/>
    </source>
</evidence>
<evidence type="ECO:0000313" key="11">
    <source>
        <dbReference type="EMBL" id="QBD79128.1"/>
    </source>
</evidence>
<dbReference type="KEGG" id="kbs:EPA93_25360"/>
<evidence type="ECO:0000313" key="12">
    <source>
        <dbReference type="Proteomes" id="UP000290365"/>
    </source>
</evidence>
<name>A0A4P6JU38_KTERU</name>
<dbReference type="GO" id="GO:0015446">
    <property type="term" value="F:ATPase-coupled arsenite transmembrane transporter activity"/>
    <property type="evidence" value="ECO:0007669"/>
    <property type="project" value="UniProtKB-EC"/>
</dbReference>
<evidence type="ECO:0000256" key="4">
    <source>
        <dbReference type="ARBA" id="ARBA00022849"/>
    </source>
</evidence>
<dbReference type="FunFam" id="3.40.50.300:FF:001801">
    <property type="entry name" value="Putative arsenical pump-driving ATPase"/>
    <property type="match status" value="1"/>
</dbReference>
<gene>
    <name evidence="11" type="ORF">EPA93_25360</name>
</gene>
<keyword evidence="12" id="KW-1185">Reference proteome</keyword>
<dbReference type="NCBIfam" id="TIGR00345">
    <property type="entry name" value="GET3_arsA_TRC40"/>
    <property type="match status" value="1"/>
</dbReference>
<dbReference type="InterPro" id="IPR016300">
    <property type="entry name" value="ATPase_ArsA/GET3"/>
</dbReference>
<protein>
    <recommendedName>
        <fullName evidence="8">arsenite-transporting ATPase</fullName>
        <ecNumber evidence="8">7.3.2.7</ecNumber>
    </recommendedName>
</protein>
<dbReference type="AlphaFoldDB" id="A0A4P6JU38"/>
<dbReference type="Pfam" id="PF02374">
    <property type="entry name" value="ArsA_ATPase"/>
    <property type="match status" value="1"/>
</dbReference>
<dbReference type="Gene3D" id="2.60.40.790">
    <property type="match status" value="1"/>
</dbReference>
<dbReference type="CDD" id="cd02035">
    <property type="entry name" value="ArsA"/>
    <property type="match status" value="1"/>
</dbReference>
<feature type="domain" description="ArsA HSP20-like" evidence="10">
    <location>
        <begin position="319"/>
        <end position="381"/>
    </location>
</feature>
<sequence length="392" mass="43582">MRIILYLGKGGVGKTTVSAATAVRSAALGKRTLVVSTDLAHSLADCLSTDLASEPRELAPNLWAQEVNVLDEMRRGWGKVQESMSKALRKQGIDTVMAEELALIPGMDEIVSLINIYRNAQKGNFDVVVIDAAPTGETVRLLSMPDTFQWYASRITGMQGTLNLARPLLKAVLPTTEILSAINSLSERVKVLREVLGNPDISSYRPVVNPERMVIKEALRAETYLALFGYPIDAAVCNRVIQPGDYQDTFMQELYQNQEKLRQQIHQTFAPLPVWEAPYYSHEILGISQLGELAKTIFADQDPTQIFYRGAIQEITRVGDTYVLRLPLPHVEMNKVLMTKKGDEMIIEIGNFKRDITLPSVLANQEATVARFVNKALEIHFTVPAEQADKSA</sequence>
<feature type="domain" description="ArsA/GET3 Anion-transporting ATPase-like" evidence="9">
    <location>
        <begin position="1"/>
        <end position="297"/>
    </location>
</feature>
<comment type="function">
    <text evidence="7">Anion-transporting ATPase. Catalyzes the extrusion of arsenite.</text>
</comment>
<evidence type="ECO:0000256" key="7">
    <source>
        <dbReference type="ARBA" id="ARBA00059736"/>
    </source>
</evidence>
<organism evidence="11 12">
    <name type="scientific">Ktedonosporobacter rubrisoli</name>
    <dbReference type="NCBI Taxonomy" id="2509675"/>
    <lineage>
        <taxon>Bacteria</taxon>
        <taxon>Bacillati</taxon>
        <taxon>Chloroflexota</taxon>
        <taxon>Ktedonobacteria</taxon>
        <taxon>Ktedonobacterales</taxon>
        <taxon>Ktedonosporobacteraceae</taxon>
        <taxon>Ktedonosporobacter</taxon>
    </lineage>
</organism>
<dbReference type="InterPro" id="IPR025723">
    <property type="entry name" value="ArsA/GET3_ATPase-like"/>
</dbReference>
<dbReference type="EMBL" id="CP035758">
    <property type="protein sequence ID" value="QBD79128.1"/>
    <property type="molecule type" value="Genomic_DNA"/>
</dbReference>
<dbReference type="PANTHER" id="PTHR10803">
    <property type="entry name" value="ARSENICAL PUMP-DRIVING ATPASE ARSENITE-TRANSLOCATING ATPASE"/>
    <property type="match status" value="1"/>
</dbReference>
<proteinExistence type="inferred from homology"/>
<dbReference type="Gene3D" id="3.40.50.300">
    <property type="entry name" value="P-loop containing nucleotide triphosphate hydrolases"/>
    <property type="match status" value="1"/>
</dbReference>
<dbReference type="Pfam" id="PF17886">
    <property type="entry name" value="ArsA_HSP20"/>
    <property type="match status" value="1"/>
</dbReference>
<dbReference type="GO" id="GO:0016887">
    <property type="term" value="F:ATP hydrolysis activity"/>
    <property type="evidence" value="ECO:0007669"/>
    <property type="project" value="InterPro"/>
</dbReference>
<keyword evidence="4" id="KW-0059">Arsenical resistance</keyword>
<accession>A0A4P6JU38</accession>
<evidence type="ECO:0000256" key="8">
    <source>
        <dbReference type="ARBA" id="ARBA00066752"/>
    </source>
</evidence>
<evidence type="ECO:0000259" key="10">
    <source>
        <dbReference type="Pfam" id="PF17886"/>
    </source>
</evidence>
<dbReference type="Proteomes" id="UP000290365">
    <property type="component" value="Chromosome"/>
</dbReference>
<dbReference type="EC" id="7.3.2.7" evidence="8"/>
<keyword evidence="3" id="KW-0067">ATP-binding</keyword>
<evidence type="ECO:0000256" key="1">
    <source>
        <dbReference type="ARBA" id="ARBA00011040"/>
    </source>
</evidence>
<comment type="similarity">
    <text evidence="1">Belongs to the arsA ATPase family.</text>
</comment>
<dbReference type="InterPro" id="IPR008978">
    <property type="entry name" value="HSP20-like_chaperone"/>
</dbReference>
<evidence type="ECO:0000259" key="9">
    <source>
        <dbReference type="Pfam" id="PF02374"/>
    </source>
</evidence>
<dbReference type="InterPro" id="IPR040612">
    <property type="entry name" value="ArsA_HSP20-like"/>
</dbReference>
<keyword evidence="5" id="KW-1278">Translocase</keyword>
<dbReference type="PANTHER" id="PTHR10803:SF3">
    <property type="entry name" value="ATPASE GET3"/>
    <property type="match status" value="1"/>
</dbReference>
<dbReference type="RefSeq" id="WP_129890181.1">
    <property type="nucleotide sequence ID" value="NZ_CP035758.1"/>
</dbReference>
<dbReference type="SUPFAM" id="SSF52540">
    <property type="entry name" value="P-loop containing nucleoside triphosphate hydrolases"/>
    <property type="match status" value="1"/>
</dbReference>
<comment type="catalytic activity">
    <reaction evidence="6">
        <text>arsenite(in) + ATP + H2O = arsenite(out) + ADP + phosphate + H(+)</text>
        <dbReference type="Rhea" id="RHEA:11348"/>
        <dbReference type="ChEBI" id="CHEBI:15377"/>
        <dbReference type="ChEBI" id="CHEBI:15378"/>
        <dbReference type="ChEBI" id="CHEBI:29242"/>
        <dbReference type="ChEBI" id="CHEBI:30616"/>
        <dbReference type="ChEBI" id="CHEBI:43474"/>
        <dbReference type="ChEBI" id="CHEBI:456216"/>
        <dbReference type="EC" id="7.3.2.7"/>
    </reaction>
</comment>
<reference evidence="11 12" key="1">
    <citation type="submission" date="2019-01" db="EMBL/GenBank/DDBJ databases">
        <title>Ktedonosporobacter rubrisoli SCAWS-G2.</title>
        <authorList>
            <person name="Huang Y."/>
            <person name="Yan B."/>
        </authorList>
    </citation>
    <scope>NUCLEOTIDE SEQUENCE [LARGE SCALE GENOMIC DNA]</scope>
    <source>
        <strain evidence="11 12">SCAWS-G2</strain>
    </source>
</reference>
<evidence type="ECO:0000256" key="6">
    <source>
        <dbReference type="ARBA" id="ARBA00052296"/>
    </source>
</evidence>
<dbReference type="InterPro" id="IPR027417">
    <property type="entry name" value="P-loop_NTPase"/>
</dbReference>
<evidence type="ECO:0000256" key="3">
    <source>
        <dbReference type="ARBA" id="ARBA00022840"/>
    </source>
</evidence>
<evidence type="ECO:0000256" key="5">
    <source>
        <dbReference type="ARBA" id="ARBA00022967"/>
    </source>
</evidence>
<dbReference type="OrthoDB" id="9780677at2"/>
<keyword evidence="2" id="KW-0547">Nucleotide-binding</keyword>